<protein>
    <submittedName>
        <fullName evidence="2">Uncharacterized protein</fullName>
    </submittedName>
</protein>
<dbReference type="Proteomes" id="UP000402241">
    <property type="component" value="Chromosome"/>
</dbReference>
<dbReference type="Proteomes" id="UP000477779">
    <property type="component" value="Unassembled WGS sequence"/>
</dbReference>
<dbReference type="InterPro" id="IPR011042">
    <property type="entry name" value="6-blade_b-propeller_TolB-like"/>
</dbReference>
<dbReference type="RefSeq" id="WP_154228005.1">
    <property type="nucleotide sequence ID" value="NZ_CP045309.1"/>
</dbReference>
<keyword evidence="1" id="KW-0812">Transmembrane</keyword>
<evidence type="ECO:0000256" key="1">
    <source>
        <dbReference type="SAM" id="Phobius"/>
    </source>
</evidence>
<keyword evidence="1" id="KW-1133">Transmembrane helix</keyword>
<dbReference type="Gene3D" id="2.120.10.30">
    <property type="entry name" value="TolB, C-terminal domain"/>
    <property type="match status" value="1"/>
</dbReference>
<dbReference type="EMBL" id="JAAHBZ010000006">
    <property type="protein sequence ID" value="NES29312.1"/>
    <property type="molecule type" value="Genomic_DNA"/>
</dbReference>
<evidence type="ECO:0000313" key="2">
    <source>
        <dbReference type="EMBL" id="NES29312.1"/>
    </source>
</evidence>
<name>A0AAJ3DJW9_9ACTN</name>
<dbReference type="AlphaFoldDB" id="A0AAJ3DJW9"/>
<feature type="transmembrane region" description="Helical" evidence="1">
    <location>
        <begin position="424"/>
        <end position="444"/>
    </location>
</feature>
<feature type="transmembrane region" description="Helical" evidence="1">
    <location>
        <begin position="36"/>
        <end position="54"/>
    </location>
</feature>
<sequence>MSVRLREALRDAAAEVPAYPVHDRAVRTARRTRRRMAAAVAAVLVLVALVPLSVRGGGPATVAPAGVDGPALPDRIGLPGFGSLRATDRPRLGPASVVFSGQARGLTGLIDENGTVGIVGADADRYRTWTVGHEAPAGEQVLLSPDGRRLAVPAGSWEHPRIDLVDLVDGTVRRVPSPREGSTLTEPAGWAPDGTALVVRDTTPANPEGSAHVNTLSLVRLDTGRAVRLLETEQLPVFGTPVAFTADGSRLAYQVGDKVLVTSADGQSIASFPLPPESGLAGKGAWLPDGTLALAGHEPGTDRWRLRRVDTSGTDLGVPALPAVAGVTTIRLLGWQADGTAVVVGYRPEPNSPASFTGALEMDQRTAYGNVRTVRVLGLAPGAAAPTTLLTAPDQVLAIDVADAVVRAGRVRAADPPSGPGGRVWWAAGAAALLLGGLVAARLLRRRRRAQRSLGDAHLVGEEGQHGRGQGG</sequence>
<accession>A0AAJ3DJW9</accession>
<evidence type="ECO:0000313" key="5">
    <source>
        <dbReference type="Proteomes" id="UP000477779"/>
    </source>
</evidence>
<proteinExistence type="predicted"/>
<reference evidence="3 4" key="1">
    <citation type="submission" date="2019-10" db="EMBL/GenBank/DDBJ databases">
        <title>Genome Sequence of Micromonospora terminaliae DSM 101760.</title>
        <authorList>
            <person name="Guo L."/>
        </authorList>
    </citation>
    <scope>NUCLEOTIDE SEQUENCE [LARGE SCALE GENOMIC DNA]</scope>
    <source>
        <strain evidence="3 4">DSM 101760</strain>
    </source>
</reference>
<dbReference type="EMBL" id="CP045309">
    <property type="protein sequence ID" value="QGL48708.1"/>
    <property type="molecule type" value="Genomic_DNA"/>
</dbReference>
<gene>
    <name evidence="2" type="ORF">G3561_17390</name>
    <name evidence="3" type="ORF">GCE86_17780</name>
</gene>
<organism evidence="2 5">
    <name type="scientific">Micromonospora terminaliae</name>
    <dbReference type="NCBI Taxonomy" id="1914461"/>
    <lineage>
        <taxon>Bacteria</taxon>
        <taxon>Bacillati</taxon>
        <taxon>Actinomycetota</taxon>
        <taxon>Actinomycetes</taxon>
        <taxon>Micromonosporales</taxon>
        <taxon>Micromonosporaceae</taxon>
        <taxon>Micromonospora</taxon>
    </lineage>
</organism>
<keyword evidence="1" id="KW-0472">Membrane</keyword>
<evidence type="ECO:0000313" key="4">
    <source>
        <dbReference type="Proteomes" id="UP000402241"/>
    </source>
</evidence>
<evidence type="ECO:0000313" key="3">
    <source>
        <dbReference type="EMBL" id="QGL48708.1"/>
    </source>
</evidence>
<reference evidence="2 5" key="2">
    <citation type="submission" date="2020-02" db="EMBL/GenBank/DDBJ databases">
        <title>WGS of Micromonospora spp. isolated from hot spring.</title>
        <authorList>
            <person name="Thawai C."/>
        </authorList>
    </citation>
    <scope>NUCLEOTIDE SEQUENCE [LARGE SCALE GENOMIC DNA]</scope>
    <source>
        <strain evidence="2 5">TMS7</strain>
    </source>
</reference>
<dbReference type="SUPFAM" id="SSF82171">
    <property type="entry name" value="DPP6 N-terminal domain-like"/>
    <property type="match status" value="1"/>
</dbReference>
<keyword evidence="4" id="KW-1185">Reference proteome</keyword>